<sequence>MLKRDAGVFREGLPVFLDHPGVNESYDRPERSVRDLAGKLASTAVYEGDGLYADVEVYEHWAPVIEAMSGDIGMSIRASGTVEPSQQENIRGPIVTALTEAASVDFVTAAGAGGKIVALLESAREQGDLLRKATEAKAPPFTKKDDDENATSKAGDKPGDAEDQDDEDDKPPFLKKVAEARNVGHWLESRVHRAFSEMCDDMFGDGRLTREERISLSSAIGEGLDAFNKVVAEKVPGLYERDLWDEPPAPERPAEVVETVAPDDEPDTETAAPAEAAAPKNEPGSSPADNTDKEGEMPELTEAQARELEEARTVAENEKAAALAEAEAARQEAAEAALKLARFTALEAARPIATQVLAESSLPPAAQSKLLATLTSETVPLTAENTLDESALKTSVEEAAKTEATYLASLAEGDGAGQVRGLGESATTPSVPDPATSTALEETYRSRGLSPEAAKLAAAGRP</sequence>
<reference evidence="2 3" key="1">
    <citation type="submission" date="2020-08" db="EMBL/GenBank/DDBJ databases">
        <title>Sequencing the genomes of 1000 actinobacteria strains.</title>
        <authorList>
            <person name="Klenk H.-P."/>
        </authorList>
    </citation>
    <scope>NUCLEOTIDE SEQUENCE [LARGE SCALE GENOMIC DNA]</scope>
    <source>
        <strain evidence="2 3">DSM 43768</strain>
    </source>
</reference>
<organism evidence="2 3">
    <name type="scientific">Nonomuraea rubra</name>
    <dbReference type="NCBI Taxonomy" id="46180"/>
    <lineage>
        <taxon>Bacteria</taxon>
        <taxon>Bacillati</taxon>
        <taxon>Actinomycetota</taxon>
        <taxon>Actinomycetes</taxon>
        <taxon>Streptosporangiales</taxon>
        <taxon>Streptosporangiaceae</taxon>
        <taxon>Nonomuraea</taxon>
    </lineage>
</organism>
<feature type="compositionally biased region" description="Low complexity" evidence="1">
    <location>
        <begin position="269"/>
        <end position="279"/>
    </location>
</feature>
<accession>A0A7X0U5S1</accession>
<feature type="compositionally biased region" description="Basic and acidic residues" evidence="1">
    <location>
        <begin position="304"/>
        <end position="319"/>
    </location>
</feature>
<feature type="region of interest" description="Disordered" evidence="1">
    <location>
        <begin position="132"/>
        <end position="171"/>
    </location>
</feature>
<dbReference type="RefSeq" id="WP_185110635.1">
    <property type="nucleotide sequence ID" value="NZ_JACHMI010000001.1"/>
</dbReference>
<name>A0A7X0U5S1_9ACTN</name>
<keyword evidence="3" id="KW-1185">Reference proteome</keyword>
<proteinExistence type="predicted"/>
<feature type="compositionally biased region" description="Polar residues" evidence="1">
    <location>
        <begin position="425"/>
        <end position="440"/>
    </location>
</feature>
<comment type="caution">
    <text evidence="2">The sequence shown here is derived from an EMBL/GenBank/DDBJ whole genome shotgun (WGS) entry which is preliminary data.</text>
</comment>
<feature type="region of interest" description="Disordered" evidence="1">
    <location>
        <begin position="417"/>
        <end position="462"/>
    </location>
</feature>
<feature type="region of interest" description="Disordered" evidence="1">
    <location>
        <begin position="260"/>
        <end position="333"/>
    </location>
</feature>
<dbReference type="Proteomes" id="UP000565579">
    <property type="component" value="Unassembled WGS sequence"/>
</dbReference>
<evidence type="ECO:0000313" key="2">
    <source>
        <dbReference type="EMBL" id="MBB6556153.1"/>
    </source>
</evidence>
<evidence type="ECO:0000313" key="3">
    <source>
        <dbReference type="Proteomes" id="UP000565579"/>
    </source>
</evidence>
<protein>
    <submittedName>
        <fullName evidence="2">Uncharacterized protein</fullName>
    </submittedName>
</protein>
<dbReference type="EMBL" id="JACHMI010000001">
    <property type="protein sequence ID" value="MBB6556153.1"/>
    <property type="molecule type" value="Genomic_DNA"/>
</dbReference>
<evidence type="ECO:0000256" key="1">
    <source>
        <dbReference type="SAM" id="MobiDB-lite"/>
    </source>
</evidence>
<dbReference type="AlphaFoldDB" id="A0A7X0U5S1"/>
<gene>
    <name evidence="2" type="ORF">HD593_010948</name>
</gene>